<dbReference type="Gene3D" id="1.20.1250.20">
    <property type="entry name" value="MFS general substrate transporter like domains"/>
    <property type="match status" value="2"/>
</dbReference>
<feature type="transmembrane region" description="Helical" evidence="4">
    <location>
        <begin position="7"/>
        <end position="26"/>
    </location>
</feature>
<dbReference type="eggNOG" id="COG2814">
    <property type="taxonomic scope" value="Bacteria"/>
</dbReference>
<feature type="transmembrane region" description="Helical" evidence="4">
    <location>
        <begin position="103"/>
        <end position="122"/>
    </location>
</feature>
<keyword evidence="3 4" id="KW-0472">Membrane</keyword>
<evidence type="ECO:0000256" key="3">
    <source>
        <dbReference type="ARBA" id="ARBA00023136"/>
    </source>
</evidence>
<feature type="transmembrane region" description="Helical" evidence="4">
    <location>
        <begin position="280"/>
        <end position="302"/>
    </location>
</feature>
<feature type="transmembrane region" description="Helical" evidence="4">
    <location>
        <begin position="248"/>
        <end position="268"/>
    </location>
</feature>
<dbReference type="AlphaFoldDB" id="H0UPF7"/>
<organism evidence="6 7">
    <name type="scientific">Thermanaerovibrio velox DSM 12556</name>
    <dbReference type="NCBI Taxonomy" id="926567"/>
    <lineage>
        <taxon>Bacteria</taxon>
        <taxon>Thermotogati</taxon>
        <taxon>Synergistota</taxon>
        <taxon>Synergistia</taxon>
        <taxon>Synergistales</taxon>
        <taxon>Synergistaceae</taxon>
        <taxon>Thermanaerovibrio</taxon>
    </lineage>
</organism>
<feature type="transmembrane region" description="Helical" evidence="4">
    <location>
        <begin position="79"/>
        <end position="97"/>
    </location>
</feature>
<evidence type="ECO:0000313" key="6">
    <source>
        <dbReference type="EMBL" id="EHM10588.1"/>
    </source>
</evidence>
<feature type="transmembrane region" description="Helical" evidence="4">
    <location>
        <begin position="167"/>
        <end position="188"/>
    </location>
</feature>
<dbReference type="HOGENOM" id="CLU_057835_0_0_0"/>
<sequence>MSRILGFLAINRSTGAALVMVVLMGMGEKMSERFLPVYLMAIGGSLWSVGFLNGMDNLLSALYSLPGGILSHRIGPKGALVFFSLWAVFGYLLVIWLGTWWGVLLGAVFFISWTAVTLPAMMDLIGQSVPKSKRVMGVSMHSLVRRIPMALGPIIGGYLISHMGEVAGIRTALGAAAVMGVLSVGFLWRMVPPESQTDRGQMGVRESLSLIRGDLRMLLVSDVLIRFAEQIPYPFVVLWAMSRGVSAVQFGVLTAIEMAVAVLVYVPVAAMADKYGKKPFVLMTFCFFTAFPLMLPFCRGFWPFALAFVVRGLKEFGEPTRKALIMDLAPDEAKGSAFGAYYLMRDVVVSIAAFLSPALFALSPVVNFAVAGAFGALGTVWFALRGRDVVVP</sequence>
<dbReference type="STRING" id="926567.TheveDRAFT_1470"/>
<evidence type="ECO:0000256" key="1">
    <source>
        <dbReference type="ARBA" id="ARBA00022692"/>
    </source>
</evidence>
<keyword evidence="7" id="KW-1185">Reference proteome</keyword>
<evidence type="ECO:0000259" key="5">
    <source>
        <dbReference type="PROSITE" id="PS50850"/>
    </source>
</evidence>
<evidence type="ECO:0000313" key="7">
    <source>
        <dbReference type="Proteomes" id="UP000005730"/>
    </source>
</evidence>
<dbReference type="SUPFAM" id="SSF103473">
    <property type="entry name" value="MFS general substrate transporter"/>
    <property type="match status" value="2"/>
</dbReference>
<dbReference type="Proteomes" id="UP000005730">
    <property type="component" value="Chromosome"/>
</dbReference>
<feature type="transmembrane region" description="Helical" evidence="4">
    <location>
        <begin position="351"/>
        <end position="384"/>
    </location>
</feature>
<dbReference type="GO" id="GO:0022857">
    <property type="term" value="F:transmembrane transporter activity"/>
    <property type="evidence" value="ECO:0007669"/>
    <property type="project" value="InterPro"/>
</dbReference>
<dbReference type="InterPro" id="IPR011701">
    <property type="entry name" value="MFS"/>
</dbReference>
<feature type="transmembrane region" description="Helical" evidence="4">
    <location>
        <begin position="143"/>
        <end position="161"/>
    </location>
</feature>
<evidence type="ECO:0000256" key="4">
    <source>
        <dbReference type="SAM" id="Phobius"/>
    </source>
</evidence>
<protein>
    <submittedName>
        <fullName evidence="6">Arabinose efflux permease family protein</fullName>
    </submittedName>
</protein>
<dbReference type="OrthoDB" id="1988at2"/>
<dbReference type="PROSITE" id="PS50850">
    <property type="entry name" value="MFS"/>
    <property type="match status" value="1"/>
</dbReference>
<feature type="domain" description="Major facilitator superfamily (MFS) profile" evidence="5">
    <location>
        <begin position="13"/>
        <end position="390"/>
    </location>
</feature>
<dbReference type="RefSeq" id="WP_006584082.1">
    <property type="nucleotide sequence ID" value="NZ_CM001377.1"/>
</dbReference>
<keyword evidence="2 4" id="KW-1133">Transmembrane helix</keyword>
<dbReference type="InterPro" id="IPR020846">
    <property type="entry name" value="MFS_dom"/>
</dbReference>
<dbReference type="InterPro" id="IPR036259">
    <property type="entry name" value="MFS_trans_sf"/>
</dbReference>
<dbReference type="PANTHER" id="PTHR23518:SF2">
    <property type="entry name" value="MAJOR FACILITATOR SUPERFAMILY TRANSPORTER"/>
    <property type="match status" value="1"/>
</dbReference>
<evidence type="ECO:0000256" key="2">
    <source>
        <dbReference type="ARBA" id="ARBA00022989"/>
    </source>
</evidence>
<keyword evidence="1 4" id="KW-0812">Transmembrane</keyword>
<dbReference type="Pfam" id="PF07690">
    <property type="entry name" value="MFS_1"/>
    <property type="match status" value="2"/>
</dbReference>
<gene>
    <name evidence="6" type="ORF">TheveDRAFT_1470</name>
</gene>
<accession>H0UPF7</accession>
<feature type="transmembrane region" description="Helical" evidence="4">
    <location>
        <begin position="38"/>
        <end position="59"/>
    </location>
</feature>
<proteinExistence type="predicted"/>
<dbReference type="PANTHER" id="PTHR23518">
    <property type="entry name" value="C-METHYLTRANSFERASE"/>
    <property type="match status" value="1"/>
</dbReference>
<name>H0UPF7_9BACT</name>
<dbReference type="EMBL" id="CM001377">
    <property type="protein sequence ID" value="EHM10588.1"/>
    <property type="molecule type" value="Genomic_DNA"/>
</dbReference>
<reference evidence="6 7" key="1">
    <citation type="submission" date="2011-10" db="EMBL/GenBank/DDBJ databases">
        <title>The Noncontiguous Finished genome of Thermanaerovibrio velox DSM 12556.</title>
        <authorList>
            <consortium name="US DOE Joint Genome Institute (JGI-PGF)"/>
            <person name="Lucas S."/>
            <person name="Copeland A."/>
            <person name="Lapidus A."/>
            <person name="Glavina del Rio T."/>
            <person name="Dalin E."/>
            <person name="Tice H."/>
            <person name="Bruce D."/>
            <person name="Goodwin L."/>
            <person name="Pitluck S."/>
            <person name="Peters L."/>
            <person name="Mikhailova N."/>
            <person name="Teshima H."/>
            <person name="Kyrpides N."/>
            <person name="Mavromatis K."/>
            <person name="Ivanova N."/>
            <person name="Markowitz V."/>
            <person name="Cheng J.-F."/>
            <person name="Hugenholtz P."/>
            <person name="Woyke T."/>
            <person name="Wu D."/>
            <person name="Spring S."/>
            <person name="Brambilla E.-M."/>
            <person name="Klenk H.-P."/>
            <person name="Eisen J.A."/>
        </authorList>
    </citation>
    <scope>NUCLEOTIDE SEQUENCE [LARGE SCALE GENOMIC DNA]</scope>
    <source>
        <strain evidence="6 7">DSM 12556</strain>
    </source>
</reference>